<reference evidence="1" key="1">
    <citation type="submission" date="2021-09" db="EMBL/GenBank/DDBJ databases">
        <title>Genome analysis of Fictibacillus sp. KIGAM418 isolated from marine sediment.</title>
        <authorList>
            <person name="Seo M.-J."/>
            <person name="Cho E.-S."/>
            <person name="Hwang C.Y."/>
        </authorList>
    </citation>
    <scope>NUCLEOTIDE SEQUENCE</scope>
    <source>
        <strain evidence="1">KIGAM418</strain>
    </source>
</reference>
<evidence type="ECO:0000313" key="1">
    <source>
        <dbReference type="EMBL" id="MCK6257566.1"/>
    </source>
</evidence>
<dbReference type="RefSeq" id="WP_248253032.1">
    <property type="nucleotide sequence ID" value="NZ_JAIWJX010000002.1"/>
</dbReference>
<organism evidence="1 2">
    <name type="scientific">Fictibacillus marinisediminis</name>
    <dbReference type="NCBI Taxonomy" id="2878389"/>
    <lineage>
        <taxon>Bacteria</taxon>
        <taxon>Bacillati</taxon>
        <taxon>Bacillota</taxon>
        <taxon>Bacilli</taxon>
        <taxon>Bacillales</taxon>
        <taxon>Fictibacillaceae</taxon>
        <taxon>Fictibacillus</taxon>
    </lineage>
</organism>
<keyword evidence="2" id="KW-1185">Reference proteome</keyword>
<dbReference type="AlphaFoldDB" id="A0A9X1XCE2"/>
<name>A0A9X1XCE2_9BACL</name>
<evidence type="ECO:0000313" key="2">
    <source>
        <dbReference type="Proteomes" id="UP001139011"/>
    </source>
</evidence>
<protein>
    <submittedName>
        <fullName evidence="1">Uncharacterized protein</fullName>
    </submittedName>
</protein>
<sequence length="120" mass="14469">MKIRACTGYELEKEKPNSPEDFFNRSEVFYEQEGQEKSFQLLYVRYFEEQLLPRISEQLITDDGEQLAIKDIAALVCLLHLKDALERRRLYMNREENFLSLFQNVDWSEVKKIWKTVKQQ</sequence>
<proteinExistence type="predicted"/>
<accession>A0A9X1XCE2</accession>
<dbReference type="EMBL" id="JAIWJX010000002">
    <property type="protein sequence ID" value="MCK6257566.1"/>
    <property type="molecule type" value="Genomic_DNA"/>
</dbReference>
<dbReference type="Proteomes" id="UP001139011">
    <property type="component" value="Unassembled WGS sequence"/>
</dbReference>
<comment type="caution">
    <text evidence="1">The sequence shown here is derived from an EMBL/GenBank/DDBJ whole genome shotgun (WGS) entry which is preliminary data.</text>
</comment>
<gene>
    <name evidence="1" type="ORF">LCY76_13295</name>
</gene>